<sequence length="404" mass="45789">MRILSVTAQKPCSTGSGVYLTEVVKALAKEGHTQTVLAGIARGEQMDMPDGVKAYPVYFESEGLPYPVVGMSDEMPYISTRYKDMTEEMTVQFRNAFLAVLGEVIEREDPELILCHHLYYLTALVRERYPEKKVYGFCHNTDLRQMKNTSFQREFIRSQIPRLDRIFALQEAQKEKIRQIYPVKSESMTVIGTGYNSHVFRITGEKPGKKDEVVRLVFAGKITQKKGVKSLLRAMNLLDEESGQIKLVLAGGAGNQKEYEEIKELAAHCRYPVRFAGCVSQVELAKLYNDGDIFVLPSMYEGLPLTVIESLACGDRVVMTRLDGVADWLEDMIPDADIRYVDLPKMKGADEAVEEELPVFEKRLAQTLEDAIRTVKQENRGLVKNRACDVSRISWQKIAQEVIR</sequence>
<dbReference type="InterPro" id="IPR050194">
    <property type="entry name" value="Glycosyltransferase_grp1"/>
</dbReference>
<dbReference type="Pfam" id="PF00534">
    <property type="entry name" value="Glycos_transf_1"/>
    <property type="match status" value="1"/>
</dbReference>
<dbReference type="CDD" id="cd03801">
    <property type="entry name" value="GT4_PimA-like"/>
    <property type="match status" value="1"/>
</dbReference>
<evidence type="ECO:0000313" key="3">
    <source>
        <dbReference type="EMBL" id="CUO94479.1"/>
    </source>
</evidence>
<dbReference type="RefSeq" id="WP_055281256.1">
    <property type="nucleotide sequence ID" value="NZ_CZAY01000001.1"/>
</dbReference>
<dbReference type="Pfam" id="PF13439">
    <property type="entry name" value="Glyco_transf_4"/>
    <property type="match status" value="1"/>
</dbReference>
<reference evidence="3 4" key="1">
    <citation type="submission" date="2015-09" db="EMBL/GenBank/DDBJ databases">
        <authorList>
            <consortium name="Pathogen Informatics"/>
        </authorList>
    </citation>
    <scope>NUCLEOTIDE SEQUENCE [LARGE SCALE GENOMIC DNA]</scope>
    <source>
        <strain evidence="3 4">2789STDY5834914</strain>
    </source>
</reference>
<dbReference type="PANTHER" id="PTHR45947:SF3">
    <property type="entry name" value="SULFOQUINOVOSYL TRANSFERASE SQD2"/>
    <property type="match status" value="1"/>
</dbReference>
<dbReference type="GO" id="GO:0009011">
    <property type="term" value="F:alpha-1,4-glucan glucosyltransferase (ADP-glucose donor) activity"/>
    <property type="evidence" value="ECO:0007669"/>
    <property type="project" value="UniProtKB-EC"/>
</dbReference>
<keyword evidence="3" id="KW-0808">Transferase</keyword>
<proteinExistence type="predicted"/>
<organism evidence="3 4">
    <name type="scientific">Dorea longicatena</name>
    <dbReference type="NCBI Taxonomy" id="88431"/>
    <lineage>
        <taxon>Bacteria</taxon>
        <taxon>Bacillati</taxon>
        <taxon>Bacillota</taxon>
        <taxon>Clostridia</taxon>
        <taxon>Lachnospirales</taxon>
        <taxon>Lachnospiraceae</taxon>
        <taxon>Dorea</taxon>
    </lineage>
</organism>
<dbReference type="Gene3D" id="3.40.50.2000">
    <property type="entry name" value="Glycogen Phosphorylase B"/>
    <property type="match status" value="2"/>
</dbReference>
<dbReference type="Proteomes" id="UP000095485">
    <property type="component" value="Unassembled WGS sequence"/>
</dbReference>
<gene>
    <name evidence="3" type="primary">glgA</name>
    <name evidence="3" type="ORF">ERS852526_00047</name>
</gene>
<accession>A0A174JBI0</accession>
<dbReference type="InterPro" id="IPR001296">
    <property type="entry name" value="Glyco_trans_1"/>
</dbReference>
<dbReference type="OrthoDB" id="9804196at2"/>
<feature type="domain" description="Glycosyl transferase family 1" evidence="1">
    <location>
        <begin position="205"/>
        <end position="330"/>
    </location>
</feature>
<dbReference type="PANTHER" id="PTHR45947">
    <property type="entry name" value="SULFOQUINOVOSYL TRANSFERASE SQD2"/>
    <property type="match status" value="1"/>
</dbReference>
<dbReference type="EMBL" id="CZAY01000001">
    <property type="protein sequence ID" value="CUO94479.1"/>
    <property type="molecule type" value="Genomic_DNA"/>
</dbReference>
<protein>
    <submittedName>
        <fullName evidence="3">Capsular glucan synthase</fullName>
        <ecNumber evidence="3">2.4.1.21</ecNumber>
    </submittedName>
</protein>
<dbReference type="SUPFAM" id="SSF53756">
    <property type="entry name" value="UDP-Glycosyltransferase/glycogen phosphorylase"/>
    <property type="match status" value="1"/>
</dbReference>
<dbReference type="AlphaFoldDB" id="A0A174JBI0"/>
<dbReference type="GeneID" id="96227363"/>
<evidence type="ECO:0000313" key="4">
    <source>
        <dbReference type="Proteomes" id="UP000095485"/>
    </source>
</evidence>
<dbReference type="EC" id="2.4.1.21" evidence="3"/>
<dbReference type="InterPro" id="IPR028098">
    <property type="entry name" value="Glyco_trans_4-like_N"/>
</dbReference>
<evidence type="ECO:0000259" key="1">
    <source>
        <dbReference type="Pfam" id="PF00534"/>
    </source>
</evidence>
<keyword evidence="3" id="KW-0328">Glycosyltransferase</keyword>
<evidence type="ECO:0000259" key="2">
    <source>
        <dbReference type="Pfam" id="PF13439"/>
    </source>
</evidence>
<feature type="domain" description="Glycosyltransferase subfamily 4-like N-terminal" evidence="2">
    <location>
        <begin position="15"/>
        <end position="196"/>
    </location>
</feature>
<name>A0A174JBI0_9FIRM</name>